<dbReference type="OrthoDB" id="660922at2"/>
<comment type="caution">
    <text evidence="1">The sequence shown here is derived from an EMBL/GenBank/DDBJ whole genome shotgun (WGS) entry which is preliminary data.</text>
</comment>
<dbReference type="RefSeq" id="WP_125012875.1">
    <property type="nucleotide sequence ID" value="NZ_RQVR01000010.1"/>
</dbReference>
<organism evidence="1 2">
    <name type="scientific">Flavobacterium macacae</name>
    <dbReference type="NCBI Taxonomy" id="2488993"/>
    <lineage>
        <taxon>Bacteria</taxon>
        <taxon>Pseudomonadati</taxon>
        <taxon>Bacteroidota</taxon>
        <taxon>Flavobacteriia</taxon>
        <taxon>Flavobacteriales</taxon>
        <taxon>Flavobacteriaceae</taxon>
        <taxon>Flavobacterium</taxon>
    </lineage>
</organism>
<accession>A0A3P3W8F6</accession>
<reference evidence="1 2" key="1">
    <citation type="submission" date="2018-11" db="EMBL/GenBank/DDBJ databases">
        <title>Flavobacterium sp. nov., YIM 102600 draft genome.</title>
        <authorList>
            <person name="Li G."/>
            <person name="Jiang Y."/>
        </authorList>
    </citation>
    <scope>NUCLEOTIDE SEQUENCE [LARGE SCALE GENOMIC DNA]</scope>
    <source>
        <strain evidence="1 2">YIM 102600</strain>
    </source>
</reference>
<sequence length="150" mass="17324">MRDTLKKKLWAYLAQSNPELVISLQESQSVDSYLEDQLDGIQALQDEMLEQRQPAYIMEEACLNTLTQSMGPSRFLLLKSILEEEFPETHLQLEQAGILAYETLNLMGECREIFEHFGLTEDNQDDRMLRNAITGQISDYLNEATENMDE</sequence>
<dbReference type="EMBL" id="RQVR01000010">
    <property type="protein sequence ID" value="RRJ90728.1"/>
    <property type="molecule type" value="Genomic_DNA"/>
</dbReference>
<protein>
    <submittedName>
        <fullName evidence="1">DUF1896 family protein</fullName>
    </submittedName>
</protein>
<evidence type="ECO:0000313" key="1">
    <source>
        <dbReference type="EMBL" id="RRJ90728.1"/>
    </source>
</evidence>
<gene>
    <name evidence="1" type="ORF">EG849_09630</name>
</gene>
<proteinExistence type="predicted"/>
<dbReference type="AlphaFoldDB" id="A0A3P3W8F6"/>
<dbReference type="Proteomes" id="UP000271937">
    <property type="component" value="Unassembled WGS sequence"/>
</dbReference>
<evidence type="ECO:0000313" key="2">
    <source>
        <dbReference type="Proteomes" id="UP000271937"/>
    </source>
</evidence>
<keyword evidence="2" id="KW-1185">Reference proteome</keyword>
<name>A0A3P3W8F6_9FLAO</name>